<reference evidence="2 3" key="1">
    <citation type="submission" date="2017-07" db="EMBL/GenBank/DDBJ databases">
        <title>Complete Genome Sequence of the cosmetic ferment Vitreoscilla filiformis (ATCC15551).</title>
        <authorList>
            <person name="Contreras S."/>
            <person name="Sagory-Zalkind P."/>
            <person name="Blanquart H."/>
            <person name="Iltis A."/>
            <person name="Morand S.C."/>
        </authorList>
    </citation>
    <scope>NUCLEOTIDE SEQUENCE [LARGE SCALE GENOMIC DNA]</scope>
    <source>
        <strain evidence="2 3">ATCC 15551</strain>
    </source>
</reference>
<gene>
    <name evidence="2" type="ORF">VITFI_CDS0064</name>
</gene>
<feature type="region of interest" description="Disordered" evidence="1">
    <location>
        <begin position="52"/>
        <end position="75"/>
    </location>
</feature>
<dbReference type="EMBL" id="CP022423">
    <property type="protein sequence ID" value="ASM75843.1"/>
    <property type="molecule type" value="Genomic_DNA"/>
</dbReference>
<evidence type="ECO:0000313" key="3">
    <source>
        <dbReference type="Proteomes" id="UP000199729"/>
    </source>
</evidence>
<evidence type="ECO:0000313" key="2">
    <source>
        <dbReference type="EMBL" id="ASM75843.1"/>
    </source>
</evidence>
<dbReference type="KEGG" id="vff:VITFI_CDS0064"/>
<dbReference type="OrthoDB" id="5296629at2"/>
<evidence type="ECO:0000256" key="1">
    <source>
        <dbReference type="SAM" id="MobiDB-lite"/>
    </source>
</evidence>
<dbReference type="AlphaFoldDB" id="A0A221KAH1"/>
<protein>
    <recommendedName>
        <fullName evidence="4">DUF1840 domain-containing protein</fullName>
    </recommendedName>
</protein>
<sequence>MLYKFKSKASGDVIMLGPAGDKILGLLGREPSPQGIFEPRDMPAAIATLSAAVEHDEASRTAPGAAGDDDPVTRPPAVALRQRVWPLIEMMRRCHAEDEPIVWGV</sequence>
<dbReference type="RefSeq" id="WP_089415303.1">
    <property type="nucleotide sequence ID" value="NZ_CP022423.1"/>
</dbReference>
<proteinExistence type="predicted"/>
<dbReference type="Proteomes" id="UP000199729">
    <property type="component" value="Chromosome"/>
</dbReference>
<keyword evidence="3" id="KW-1185">Reference proteome</keyword>
<accession>A0A221KAH1</accession>
<dbReference type="InterPro" id="IPR014991">
    <property type="entry name" value="DUF1840"/>
</dbReference>
<dbReference type="Pfam" id="PF08895">
    <property type="entry name" value="DUF1840"/>
    <property type="match status" value="1"/>
</dbReference>
<name>A0A221KAH1_VITFI</name>
<organism evidence="2 3">
    <name type="scientific">Vitreoscilla filiformis</name>
    <dbReference type="NCBI Taxonomy" id="63"/>
    <lineage>
        <taxon>Bacteria</taxon>
        <taxon>Pseudomonadati</taxon>
        <taxon>Pseudomonadota</taxon>
        <taxon>Betaproteobacteria</taxon>
        <taxon>Neisseriales</taxon>
        <taxon>Neisseriaceae</taxon>
        <taxon>Vitreoscilla</taxon>
    </lineage>
</organism>
<evidence type="ECO:0008006" key="4">
    <source>
        <dbReference type="Google" id="ProtNLM"/>
    </source>
</evidence>